<feature type="domain" description="DDE Tnp4" evidence="3">
    <location>
        <begin position="6"/>
        <end position="97"/>
    </location>
</feature>
<dbReference type="InterPro" id="IPR027806">
    <property type="entry name" value="HARBI1_dom"/>
</dbReference>
<dbReference type="Pfam" id="PF13359">
    <property type="entry name" value="DDE_Tnp_4"/>
    <property type="match status" value="1"/>
</dbReference>
<dbReference type="EMBL" id="CP062962">
    <property type="protein sequence ID" value="QOW64812.1"/>
    <property type="molecule type" value="Genomic_DNA"/>
</dbReference>
<sequence length="117" mass="12791">MKSSASYDGKLLTISNPLPGARHDAYALGPMDLSQLLDSLTLADKGYAGLELATPTKREPGQRLRAGVKGNSRVINCLRSVVERVIAHIKTRRVLHTGFRRVFAVVRGLVFLVGSYE</sequence>
<geneLocation type="plasmid" evidence="4 5">
    <name>p3</name>
</geneLocation>
<evidence type="ECO:0000313" key="4">
    <source>
        <dbReference type="EMBL" id="QOW64812.1"/>
    </source>
</evidence>
<gene>
    <name evidence="4" type="ORF">IDM49_12120</name>
</gene>
<evidence type="ECO:0000259" key="3">
    <source>
        <dbReference type="Pfam" id="PF13359"/>
    </source>
</evidence>
<comment type="cofactor">
    <cofactor evidence="1">
        <name>a divalent metal cation</name>
        <dbReference type="ChEBI" id="CHEBI:60240"/>
    </cofactor>
</comment>
<accession>A0A7S7B002</accession>
<dbReference type="GO" id="GO:0046872">
    <property type="term" value="F:metal ion binding"/>
    <property type="evidence" value="ECO:0007669"/>
    <property type="project" value="UniProtKB-KW"/>
</dbReference>
<evidence type="ECO:0000313" key="5">
    <source>
        <dbReference type="Proteomes" id="UP000516404"/>
    </source>
</evidence>
<organism evidence="4 5">
    <name type="scientific">Rothia terrae</name>
    <dbReference type="NCBI Taxonomy" id="396015"/>
    <lineage>
        <taxon>Bacteria</taxon>
        <taxon>Bacillati</taxon>
        <taxon>Actinomycetota</taxon>
        <taxon>Actinomycetes</taxon>
        <taxon>Micrococcales</taxon>
        <taxon>Micrococcaceae</taxon>
        <taxon>Rothia</taxon>
    </lineage>
</organism>
<name>A0A7S7B002_9MICC</name>
<evidence type="ECO:0000256" key="2">
    <source>
        <dbReference type="ARBA" id="ARBA00022723"/>
    </source>
</evidence>
<keyword evidence="2" id="KW-0479">Metal-binding</keyword>
<proteinExistence type="predicted"/>
<evidence type="ECO:0000256" key="1">
    <source>
        <dbReference type="ARBA" id="ARBA00001968"/>
    </source>
</evidence>
<keyword evidence="4" id="KW-0614">Plasmid</keyword>
<protein>
    <recommendedName>
        <fullName evidence="3">DDE Tnp4 domain-containing protein</fullName>
    </recommendedName>
</protein>
<dbReference type="KEGG" id="rter:IDM49_12120"/>
<reference evidence="4 5" key="1">
    <citation type="submission" date="2020-09" db="EMBL/GenBank/DDBJ databases">
        <title>Investigation of environmental microbes.</title>
        <authorList>
            <person name="Ou Y."/>
            <person name="Kang Q."/>
        </authorList>
    </citation>
    <scope>NUCLEOTIDE SEQUENCE [LARGE SCALE GENOMIC DNA]</scope>
    <source>
        <strain evidence="4 5">KJZ-14</strain>
        <plasmid evidence="4 5">p3</plasmid>
    </source>
</reference>
<keyword evidence="5" id="KW-1185">Reference proteome</keyword>
<dbReference type="Proteomes" id="UP000516404">
    <property type="component" value="Plasmid p3"/>
</dbReference>
<dbReference type="AlphaFoldDB" id="A0A7S7B002"/>